<dbReference type="InterPro" id="IPR036079">
    <property type="entry name" value="ATPase_csu/dsu_sf"/>
</dbReference>
<protein>
    <submittedName>
        <fullName evidence="3">Uncharacterized protein</fullName>
    </submittedName>
</protein>
<dbReference type="Proteomes" id="UP000281553">
    <property type="component" value="Unassembled WGS sequence"/>
</dbReference>
<dbReference type="SUPFAM" id="SSF103486">
    <property type="entry name" value="V-type ATP synthase subunit C"/>
    <property type="match status" value="1"/>
</dbReference>
<evidence type="ECO:0000313" key="3">
    <source>
        <dbReference type="EMBL" id="VDN37495.1"/>
    </source>
</evidence>
<keyword evidence="2" id="KW-0406">Ion transport</keyword>
<keyword evidence="1" id="KW-0813">Transport</keyword>
<accession>A0A3P7N512</accession>
<dbReference type="PANTHER" id="PTHR11028">
    <property type="entry name" value="VACUOLAR ATP SYNTHASE SUBUNIT AC39"/>
    <property type="match status" value="1"/>
</dbReference>
<keyword evidence="4" id="KW-1185">Reference proteome</keyword>
<dbReference type="GO" id="GO:0033179">
    <property type="term" value="C:proton-transporting V-type ATPase, V0 domain"/>
    <property type="evidence" value="ECO:0007669"/>
    <property type="project" value="InterPro"/>
</dbReference>
<name>A0A3P7N512_DIBLA</name>
<proteinExistence type="predicted"/>
<evidence type="ECO:0000256" key="1">
    <source>
        <dbReference type="ARBA" id="ARBA00022448"/>
    </source>
</evidence>
<sequence length="115" mass="13240">MNEVDTVPFYNFNVDNGYLEGLVRGLKGGLLKQSDYLVLIQCENLEDLKLHLQDTDYGNFLANEPGPLTVGIIESKIREKLVGEFRYMRNQAFQPLALFLDYITYFLFHSCHCAL</sequence>
<gene>
    <name evidence="3" type="ORF">DILT_LOCUS17337</name>
</gene>
<dbReference type="InterPro" id="IPR044911">
    <property type="entry name" value="V-type_ATPase_csu/dsu_dom_3"/>
</dbReference>
<dbReference type="OrthoDB" id="10250083at2759"/>
<organism evidence="3 4">
    <name type="scientific">Dibothriocephalus latus</name>
    <name type="common">Fish tapeworm</name>
    <name type="synonym">Diphyllobothrium latum</name>
    <dbReference type="NCBI Taxonomy" id="60516"/>
    <lineage>
        <taxon>Eukaryota</taxon>
        <taxon>Metazoa</taxon>
        <taxon>Spiralia</taxon>
        <taxon>Lophotrochozoa</taxon>
        <taxon>Platyhelminthes</taxon>
        <taxon>Cestoda</taxon>
        <taxon>Eucestoda</taxon>
        <taxon>Diphyllobothriidea</taxon>
        <taxon>Diphyllobothriidae</taxon>
        <taxon>Dibothriocephalus</taxon>
    </lineage>
</organism>
<dbReference type="GO" id="GO:0046961">
    <property type="term" value="F:proton-transporting ATPase activity, rotational mechanism"/>
    <property type="evidence" value="ECO:0007669"/>
    <property type="project" value="InterPro"/>
</dbReference>
<evidence type="ECO:0000313" key="4">
    <source>
        <dbReference type="Proteomes" id="UP000281553"/>
    </source>
</evidence>
<reference evidence="3 4" key="1">
    <citation type="submission" date="2018-11" db="EMBL/GenBank/DDBJ databases">
        <authorList>
            <consortium name="Pathogen Informatics"/>
        </authorList>
    </citation>
    <scope>NUCLEOTIDE SEQUENCE [LARGE SCALE GENOMIC DNA]</scope>
</reference>
<dbReference type="Pfam" id="PF01992">
    <property type="entry name" value="vATP-synt_AC39"/>
    <property type="match status" value="1"/>
</dbReference>
<dbReference type="AlphaFoldDB" id="A0A3P7N512"/>
<dbReference type="EMBL" id="UYRU01091021">
    <property type="protein sequence ID" value="VDN37495.1"/>
    <property type="molecule type" value="Genomic_DNA"/>
</dbReference>
<dbReference type="InterPro" id="IPR002843">
    <property type="entry name" value="ATPase_V0-cplx_csu/dsu"/>
</dbReference>
<dbReference type="Gene3D" id="1.10.132.50">
    <property type="entry name" value="ATP synthase (C/AC39) subunit, domain 3"/>
    <property type="match status" value="1"/>
</dbReference>
<evidence type="ECO:0000256" key="2">
    <source>
        <dbReference type="ARBA" id="ARBA00023065"/>
    </source>
</evidence>
<dbReference type="InterPro" id="IPR016727">
    <property type="entry name" value="ATPase_V0-cplx_dsu"/>
</dbReference>